<proteinExistence type="predicted"/>
<dbReference type="InterPro" id="IPR025219">
    <property type="entry name" value="PLCC"/>
</dbReference>
<dbReference type="AlphaFoldDB" id="A0A917HVA5"/>
<dbReference type="PROSITE" id="PS51257">
    <property type="entry name" value="PROKAR_LIPOPROTEIN"/>
    <property type="match status" value="1"/>
</dbReference>
<evidence type="ECO:0000313" key="1">
    <source>
        <dbReference type="EMBL" id="GGG89525.1"/>
    </source>
</evidence>
<dbReference type="EMBL" id="BMER01000002">
    <property type="protein sequence ID" value="GGG89525.1"/>
    <property type="molecule type" value="Genomic_DNA"/>
</dbReference>
<gene>
    <name evidence="1" type="ORF">GCM10007415_24630</name>
</gene>
<accession>A0A917HVA5</accession>
<sequence length="173" mass="19440">MKNLKTALFGLAVALVLVSCKKDDGTPDPAADAEQYKVVVVNEGAIHDFTQEMYINVAGKEVLSAEINGTVWDDIAVLEGDESRMTTRYFSKESDVPSAATYKTTNELYYMRYGARIQPKDGTESTMQTKIILYRAGERIGEKNYVISGKGGEFVVDYHDNYNLFDWDSYQPF</sequence>
<comment type="caution">
    <text evidence="1">The sequence shown here is derived from an EMBL/GenBank/DDBJ whole genome shotgun (WGS) entry which is preliminary data.</text>
</comment>
<dbReference type="Proteomes" id="UP000660862">
    <property type="component" value="Unassembled WGS sequence"/>
</dbReference>
<name>A0A917HVA5_9SPHI</name>
<organism evidence="1 2">
    <name type="scientific">Parapedobacter pyrenivorans</name>
    <dbReference type="NCBI Taxonomy" id="1305674"/>
    <lineage>
        <taxon>Bacteria</taxon>
        <taxon>Pseudomonadati</taxon>
        <taxon>Bacteroidota</taxon>
        <taxon>Sphingobacteriia</taxon>
        <taxon>Sphingobacteriales</taxon>
        <taxon>Sphingobacteriaceae</taxon>
        <taxon>Parapedobacter</taxon>
    </lineage>
</organism>
<keyword evidence="2" id="KW-1185">Reference proteome</keyword>
<evidence type="ECO:0000313" key="2">
    <source>
        <dbReference type="Proteomes" id="UP000660862"/>
    </source>
</evidence>
<dbReference type="Pfam" id="PF14466">
    <property type="entry name" value="PLCC"/>
    <property type="match status" value="1"/>
</dbReference>
<dbReference type="RefSeq" id="WP_188506349.1">
    <property type="nucleotide sequence ID" value="NZ_BMER01000002.1"/>
</dbReference>
<reference evidence="1" key="2">
    <citation type="submission" date="2020-09" db="EMBL/GenBank/DDBJ databases">
        <authorList>
            <person name="Sun Q."/>
            <person name="Zhou Y."/>
        </authorList>
    </citation>
    <scope>NUCLEOTIDE SEQUENCE</scope>
    <source>
        <strain evidence="1">CGMCC 1.12195</strain>
    </source>
</reference>
<reference evidence="1" key="1">
    <citation type="journal article" date="2014" name="Int. J. Syst. Evol. Microbiol.">
        <title>Complete genome sequence of Corynebacterium casei LMG S-19264T (=DSM 44701T), isolated from a smear-ripened cheese.</title>
        <authorList>
            <consortium name="US DOE Joint Genome Institute (JGI-PGF)"/>
            <person name="Walter F."/>
            <person name="Albersmeier A."/>
            <person name="Kalinowski J."/>
            <person name="Ruckert C."/>
        </authorList>
    </citation>
    <scope>NUCLEOTIDE SEQUENCE</scope>
    <source>
        <strain evidence="1">CGMCC 1.12195</strain>
    </source>
</reference>
<protein>
    <submittedName>
        <fullName evidence="1">Uncharacterized protein</fullName>
    </submittedName>
</protein>